<evidence type="ECO:0000259" key="4">
    <source>
        <dbReference type="PROSITE" id="PS50043"/>
    </source>
</evidence>
<evidence type="ECO:0000256" key="3">
    <source>
        <dbReference type="ARBA" id="ARBA00023163"/>
    </source>
</evidence>
<evidence type="ECO:0000313" key="5">
    <source>
        <dbReference type="EMBL" id="RGY09495.1"/>
    </source>
</evidence>
<dbReference type="PANTHER" id="PTHR44688">
    <property type="entry name" value="DNA-BINDING TRANSCRIPTIONAL ACTIVATOR DEVR_DOSR"/>
    <property type="match status" value="1"/>
</dbReference>
<dbReference type="AlphaFoldDB" id="A0A413IG35"/>
<organism evidence="5 6">
    <name type="scientific">Odoribacter splanchnicus</name>
    <dbReference type="NCBI Taxonomy" id="28118"/>
    <lineage>
        <taxon>Bacteria</taxon>
        <taxon>Pseudomonadati</taxon>
        <taxon>Bacteroidota</taxon>
        <taxon>Bacteroidia</taxon>
        <taxon>Bacteroidales</taxon>
        <taxon>Odoribacteraceae</taxon>
        <taxon>Odoribacter</taxon>
    </lineage>
</organism>
<keyword evidence="1" id="KW-0805">Transcription regulation</keyword>
<feature type="domain" description="HTH luxR-type" evidence="4">
    <location>
        <begin position="9"/>
        <end position="74"/>
    </location>
</feature>
<accession>A0A413IG35</accession>
<dbReference type="Gene3D" id="1.10.10.10">
    <property type="entry name" value="Winged helix-like DNA-binding domain superfamily/Winged helix DNA-binding domain"/>
    <property type="match status" value="1"/>
</dbReference>
<dbReference type="InterPro" id="IPR016032">
    <property type="entry name" value="Sig_transdc_resp-reg_C-effctor"/>
</dbReference>
<dbReference type="PANTHER" id="PTHR44688:SF16">
    <property type="entry name" value="DNA-BINDING TRANSCRIPTIONAL ACTIVATOR DEVR_DOSR"/>
    <property type="match status" value="1"/>
</dbReference>
<dbReference type="GO" id="GO:0003677">
    <property type="term" value="F:DNA binding"/>
    <property type="evidence" value="ECO:0007669"/>
    <property type="project" value="UniProtKB-KW"/>
</dbReference>
<gene>
    <name evidence="5" type="ORF">DXA53_01560</name>
</gene>
<evidence type="ECO:0000256" key="2">
    <source>
        <dbReference type="ARBA" id="ARBA00023125"/>
    </source>
</evidence>
<protein>
    <submittedName>
        <fullName evidence="5">LuxR family transcriptional regulator</fullName>
    </submittedName>
</protein>
<dbReference type="InterPro" id="IPR036388">
    <property type="entry name" value="WH-like_DNA-bd_sf"/>
</dbReference>
<evidence type="ECO:0000256" key="1">
    <source>
        <dbReference type="ARBA" id="ARBA00023015"/>
    </source>
</evidence>
<comment type="caution">
    <text evidence="5">The sequence shown here is derived from an EMBL/GenBank/DDBJ whole genome shotgun (WGS) entry which is preliminary data.</text>
</comment>
<keyword evidence="2" id="KW-0238">DNA-binding</keyword>
<dbReference type="GO" id="GO:0006355">
    <property type="term" value="P:regulation of DNA-templated transcription"/>
    <property type="evidence" value="ECO:0007669"/>
    <property type="project" value="InterPro"/>
</dbReference>
<dbReference type="PROSITE" id="PS50043">
    <property type="entry name" value="HTH_LUXR_2"/>
    <property type="match status" value="1"/>
</dbReference>
<dbReference type="Pfam" id="PF00196">
    <property type="entry name" value="GerE"/>
    <property type="match status" value="1"/>
</dbReference>
<reference evidence="5 6" key="1">
    <citation type="submission" date="2018-08" db="EMBL/GenBank/DDBJ databases">
        <title>A genome reference for cultivated species of the human gut microbiota.</title>
        <authorList>
            <person name="Zou Y."/>
            <person name="Xue W."/>
            <person name="Luo G."/>
        </authorList>
    </citation>
    <scope>NUCLEOTIDE SEQUENCE [LARGE SCALE GENOMIC DNA]</scope>
    <source>
        <strain evidence="5 6">OF03-11</strain>
    </source>
</reference>
<dbReference type="CDD" id="cd06170">
    <property type="entry name" value="LuxR_C_like"/>
    <property type="match status" value="1"/>
</dbReference>
<dbReference type="SUPFAM" id="SSF46894">
    <property type="entry name" value="C-terminal effector domain of the bipartite response regulators"/>
    <property type="match status" value="1"/>
</dbReference>
<sequence length="134" mass="15469">MLQRFPEIMSIKMLSLSNREAEIAGHLALGKTEKEVAGELCVSVDTVHTHKKSIYRKLGARSIADVTRIVAEYITRKNLTDLIRKELIEPNVWKVCIMMFFLSLQMIATMNNMDLRPARVRTNTVRIVRIRKNE</sequence>
<dbReference type="InterPro" id="IPR000792">
    <property type="entry name" value="Tscrpt_reg_LuxR_C"/>
</dbReference>
<name>A0A413IG35_9BACT</name>
<dbReference type="EMBL" id="QSCO01000002">
    <property type="protein sequence ID" value="RGY09495.1"/>
    <property type="molecule type" value="Genomic_DNA"/>
</dbReference>
<proteinExistence type="predicted"/>
<keyword evidence="3" id="KW-0804">Transcription</keyword>
<dbReference type="Proteomes" id="UP000284434">
    <property type="component" value="Unassembled WGS sequence"/>
</dbReference>
<dbReference type="SMART" id="SM00421">
    <property type="entry name" value="HTH_LUXR"/>
    <property type="match status" value="1"/>
</dbReference>
<dbReference type="PRINTS" id="PR00038">
    <property type="entry name" value="HTHLUXR"/>
</dbReference>
<evidence type="ECO:0000313" key="6">
    <source>
        <dbReference type="Proteomes" id="UP000284434"/>
    </source>
</evidence>